<keyword evidence="9 11" id="KW-0807">Transducer</keyword>
<evidence type="ECO:0000256" key="4">
    <source>
        <dbReference type="ARBA" id="ARBA00022500"/>
    </source>
</evidence>
<accession>A0A1I7IQQ7</accession>
<evidence type="ECO:0000256" key="1">
    <source>
        <dbReference type="ARBA" id="ARBA00004429"/>
    </source>
</evidence>
<evidence type="ECO:0000256" key="6">
    <source>
        <dbReference type="ARBA" id="ARBA00022692"/>
    </source>
</evidence>
<keyword evidence="2" id="KW-1003">Cell membrane</keyword>
<dbReference type="InterPro" id="IPR003660">
    <property type="entry name" value="HAMP_dom"/>
</dbReference>
<dbReference type="SMART" id="SM00283">
    <property type="entry name" value="MA"/>
    <property type="match status" value="1"/>
</dbReference>
<dbReference type="Pfam" id="PF00672">
    <property type="entry name" value="HAMP"/>
    <property type="match status" value="1"/>
</dbReference>
<name>A0A1I7IQQ7_9BURK</name>
<dbReference type="InterPro" id="IPR003122">
    <property type="entry name" value="Tar_rcpt_lig-bd"/>
</dbReference>
<dbReference type="STRING" id="343013.SAMN04489707_101831"/>
<evidence type="ECO:0000256" key="9">
    <source>
        <dbReference type="ARBA" id="ARBA00023224"/>
    </source>
</evidence>
<dbReference type="Proteomes" id="UP000183656">
    <property type="component" value="Unassembled WGS sequence"/>
</dbReference>
<dbReference type="CDD" id="cd11386">
    <property type="entry name" value="MCP_signal"/>
    <property type="match status" value="1"/>
</dbReference>
<dbReference type="InterPro" id="IPR051310">
    <property type="entry name" value="MCP_chemotaxis"/>
</dbReference>
<feature type="domain" description="Methyl-accepting transducer" evidence="14">
    <location>
        <begin position="268"/>
        <end position="497"/>
    </location>
</feature>
<keyword evidence="8 13" id="KW-0472">Membrane</keyword>
<keyword evidence="7 13" id="KW-1133">Transmembrane helix</keyword>
<evidence type="ECO:0000256" key="3">
    <source>
        <dbReference type="ARBA" id="ARBA00022481"/>
    </source>
</evidence>
<keyword evidence="3" id="KW-0488">Methylation</keyword>
<dbReference type="PROSITE" id="PS50885">
    <property type="entry name" value="HAMP"/>
    <property type="match status" value="1"/>
</dbReference>
<evidence type="ECO:0000259" key="15">
    <source>
        <dbReference type="PROSITE" id="PS50885"/>
    </source>
</evidence>
<reference evidence="16 17" key="1">
    <citation type="submission" date="2016-10" db="EMBL/GenBank/DDBJ databases">
        <authorList>
            <person name="de Groot N.N."/>
        </authorList>
    </citation>
    <scope>NUCLEOTIDE SEQUENCE [LARGE SCALE GENOMIC DNA]</scope>
    <source>
        <strain evidence="16 17">R-24608</strain>
    </source>
</reference>
<dbReference type="PANTHER" id="PTHR43531">
    <property type="entry name" value="PROTEIN ICFG"/>
    <property type="match status" value="1"/>
</dbReference>
<evidence type="ECO:0000256" key="11">
    <source>
        <dbReference type="PROSITE-ProRule" id="PRU00284"/>
    </source>
</evidence>
<feature type="transmembrane region" description="Helical" evidence="13">
    <location>
        <begin position="189"/>
        <end position="210"/>
    </location>
</feature>
<dbReference type="PANTHER" id="PTHR43531:SF14">
    <property type="entry name" value="METHYL-ACCEPTING CHEMOTAXIS PROTEIN I-RELATED"/>
    <property type="match status" value="1"/>
</dbReference>
<dbReference type="InterPro" id="IPR004089">
    <property type="entry name" value="MCPsignal_dom"/>
</dbReference>
<dbReference type="SMART" id="SM00304">
    <property type="entry name" value="HAMP"/>
    <property type="match status" value="1"/>
</dbReference>
<dbReference type="PROSITE" id="PS50111">
    <property type="entry name" value="CHEMOTAXIS_TRANSDUC_2"/>
    <property type="match status" value="1"/>
</dbReference>
<evidence type="ECO:0000256" key="12">
    <source>
        <dbReference type="SAM" id="MobiDB-lite"/>
    </source>
</evidence>
<dbReference type="Pfam" id="PF02203">
    <property type="entry name" value="TarH"/>
    <property type="match status" value="1"/>
</dbReference>
<feature type="domain" description="HAMP" evidence="15">
    <location>
        <begin position="211"/>
        <end position="263"/>
    </location>
</feature>
<dbReference type="Gene3D" id="1.10.287.950">
    <property type="entry name" value="Methyl-accepting chemotaxis protein"/>
    <property type="match status" value="1"/>
</dbReference>
<dbReference type="SUPFAM" id="SSF58104">
    <property type="entry name" value="Methyl-accepting chemotaxis protein (MCP) signaling domain"/>
    <property type="match status" value="1"/>
</dbReference>
<evidence type="ECO:0000313" key="17">
    <source>
        <dbReference type="Proteomes" id="UP000183656"/>
    </source>
</evidence>
<keyword evidence="5" id="KW-0997">Cell inner membrane</keyword>
<keyword evidence="6 13" id="KW-0812">Transmembrane</keyword>
<dbReference type="EMBL" id="FPBX01000018">
    <property type="protein sequence ID" value="SFU75228.1"/>
    <property type="molecule type" value="Genomic_DNA"/>
</dbReference>
<comment type="subcellular location">
    <subcellularLocation>
        <location evidence="1">Cell inner membrane</location>
        <topology evidence="1">Multi-pass membrane protein</topology>
    </subcellularLocation>
</comment>
<evidence type="ECO:0000259" key="14">
    <source>
        <dbReference type="PROSITE" id="PS50111"/>
    </source>
</evidence>
<dbReference type="GO" id="GO:0005886">
    <property type="term" value="C:plasma membrane"/>
    <property type="evidence" value="ECO:0007669"/>
    <property type="project" value="UniProtKB-SubCell"/>
</dbReference>
<evidence type="ECO:0000256" key="2">
    <source>
        <dbReference type="ARBA" id="ARBA00022475"/>
    </source>
</evidence>
<gene>
    <name evidence="16" type="ORF">SAMN04489707_101831</name>
</gene>
<dbReference type="PRINTS" id="PR00260">
    <property type="entry name" value="CHEMTRNSDUCR"/>
</dbReference>
<dbReference type="AlphaFoldDB" id="A0A1I7IQQ7"/>
<keyword evidence="17" id="KW-1185">Reference proteome</keyword>
<feature type="compositionally biased region" description="Pro residues" evidence="12">
    <location>
        <begin position="536"/>
        <end position="546"/>
    </location>
</feature>
<dbReference type="Pfam" id="PF00015">
    <property type="entry name" value="MCPsignal"/>
    <property type="match status" value="1"/>
</dbReference>
<feature type="region of interest" description="Disordered" evidence="12">
    <location>
        <begin position="518"/>
        <end position="557"/>
    </location>
</feature>
<organism evidence="16 17">
    <name type="scientific">Paenacidovorax caeni</name>
    <dbReference type="NCBI Taxonomy" id="343013"/>
    <lineage>
        <taxon>Bacteria</taxon>
        <taxon>Pseudomonadati</taxon>
        <taxon>Pseudomonadota</taxon>
        <taxon>Betaproteobacteria</taxon>
        <taxon>Burkholderiales</taxon>
        <taxon>Comamonadaceae</taxon>
        <taxon>Paenacidovorax</taxon>
    </lineage>
</organism>
<evidence type="ECO:0000256" key="7">
    <source>
        <dbReference type="ARBA" id="ARBA00022989"/>
    </source>
</evidence>
<evidence type="ECO:0000256" key="8">
    <source>
        <dbReference type="ARBA" id="ARBA00023136"/>
    </source>
</evidence>
<protein>
    <submittedName>
        <fullName evidence="16">Methyl-accepting chemotaxis sensory transducer with TarH sensor</fullName>
    </submittedName>
</protein>
<evidence type="ECO:0000256" key="10">
    <source>
        <dbReference type="ARBA" id="ARBA00029447"/>
    </source>
</evidence>
<evidence type="ECO:0000256" key="5">
    <source>
        <dbReference type="ARBA" id="ARBA00022519"/>
    </source>
</evidence>
<evidence type="ECO:0000256" key="13">
    <source>
        <dbReference type="SAM" id="Phobius"/>
    </source>
</evidence>
<proteinExistence type="inferred from homology"/>
<keyword evidence="4" id="KW-0145">Chemotaxis</keyword>
<dbReference type="GO" id="GO:0004888">
    <property type="term" value="F:transmembrane signaling receptor activity"/>
    <property type="evidence" value="ECO:0007669"/>
    <property type="project" value="InterPro"/>
</dbReference>
<comment type="similarity">
    <text evidence="10">Belongs to the methyl-accepting chemotaxis (MCP) protein family.</text>
</comment>
<dbReference type="InterPro" id="IPR004090">
    <property type="entry name" value="Chemotax_Me-accpt_rcpt"/>
</dbReference>
<dbReference type="OrthoDB" id="8791258at2"/>
<evidence type="ECO:0000313" key="16">
    <source>
        <dbReference type="EMBL" id="SFU75228.1"/>
    </source>
</evidence>
<dbReference type="CDD" id="cd06225">
    <property type="entry name" value="HAMP"/>
    <property type="match status" value="1"/>
</dbReference>
<dbReference type="GO" id="GO:0007165">
    <property type="term" value="P:signal transduction"/>
    <property type="evidence" value="ECO:0007669"/>
    <property type="project" value="UniProtKB-KW"/>
</dbReference>
<dbReference type="FunFam" id="1.10.287.950:FF:000001">
    <property type="entry name" value="Methyl-accepting chemotaxis sensory transducer"/>
    <property type="match status" value="1"/>
</dbReference>
<dbReference type="GO" id="GO:0006935">
    <property type="term" value="P:chemotaxis"/>
    <property type="evidence" value="ECO:0007669"/>
    <property type="project" value="UniProtKB-KW"/>
</dbReference>
<sequence>MNRFKISTRVALMAGALSLLVLVMGLMGLWGTAQANAALRVLYEERLTATQQIGQIQGLLLRNRLALAVALVTPVPEQMRASADEVEANIAAITGIWTAYQRSTMDAQERALAERFAKHRQRFVQEGLVPSVAALRAQDLERLRTLVLEAVRPLYQPVGEDIAALVEFQHTAAGQAHAAAQTRYGALRAFAIGAIASGLLFALLFGVALVRGIGASLGQAVQAAQRVAGGDLARPIEVHGRDEAAQVLQALAAMREQLAMVVHGIRGGSESVANAAVQIAAGNQDLAQRTTEQASALEQQAAALEQLGATMEHSAANAREAQQIVLRASDAATQGGETMARVVRTMGEIQAQSARMADIIGLIDGIAFQTNILALNAAVEAARAGTQGRGFAVVATEVRSLAQRAADSAKEIRQLIDTSVARATEGAAQVDSVGRTIADAVDAIRRAAPLMQEISSASAEQSAGMAQIGAAVQHMDQGTQRNAALVEEIAHAAEGLRQQAQAQVTAIGVFRLADMPATPMAALEPQPRPQAAAGPGPRPPQPPRLPQPAARRALKAA</sequence>
<dbReference type="RefSeq" id="WP_054256163.1">
    <property type="nucleotide sequence ID" value="NZ_CYIG01000014.1"/>
</dbReference>